<evidence type="ECO:0000256" key="9">
    <source>
        <dbReference type="SAM" id="MobiDB-lite"/>
    </source>
</evidence>
<dbReference type="InterPro" id="IPR028082">
    <property type="entry name" value="Peripla_BP_I"/>
</dbReference>
<evidence type="ECO:0000256" key="1">
    <source>
        <dbReference type="ARBA" id="ARBA00000085"/>
    </source>
</evidence>
<proteinExistence type="predicted"/>
<dbReference type="Pfam" id="PF02518">
    <property type="entry name" value="HATPase_c"/>
    <property type="match status" value="1"/>
</dbReference>
<dbReference type="Gene3D" id="3.40.50.2300">
    <property type="match status" value="3"/>
</dbReference>
<evidence type="ECO:0000259" key="11">
    <source>
        <dbReference type="PROSITE" id="PS50109"/>
    </source>
</evidence>
<feature type="region of interest" description="Disordered" evidence="9">
    <location>
        <begin position="602"/>
        <end position="647"/>
    </location>
</feature>
<feature type="compositionally biased region" description="Pro residues" evidence="9">
    <location>
        <begin position="843"/>
        <end position="859"/>
    </location>
</feature>
<dbReference type="SUPFAM" id="SSF55874">
    <property type="entry name" value="ATPase domain of HSP90 chaperone/DNA topoisomerase II/histidine kinase"/>
    <property type="match status" value="1"/>
</dbReference>
<gene>
    <name evidence="13" type="ORF">AB0D95_22080</name>
</gene>
<evidence type="ECO:0000256" key="3">
    <source>
        <dbReference type="ARBA" id="ARBA00012438"/>
    </source>
</evidence>
<feature type="compositionally biased region" description="Low complexity" evidence="9">
    <location>
        <begin position="871"/>
        <end position="888"/>
    </location>
</feature>
<keyword evidence="4" id="KW-0808">Transferase</keyword>
<accession>A0ABV3EUX0</accession>
<dbReference type="RefSeq" id="WP_359275235.1">
    <property type="nucleotide sequence ID" value="NZ_JBEZNA010000059.1"/>
</dbReference>
<evidence type="ECO:0000313" key="13">
    <source>
        <dbReference type="EMBL" id="MEU9579924.1"/>
    </source>
</evidence>
<feature type="compositionally biased region" description="Basic and acidic residues" evidence="9">
    <location>
        <begin position="891"/>
        <end position="909"/>
    </location>
</feature>
<dbReference type="SMART" id="SM00342">
    <property type="entry name" value="HTH_ARAC"/>
    <property type="match status" value="1"/>
</dbReference>
<comment type="catalytic activity">
    <reaction evidence="1">
        <text>ATP + protein L-histidine = ADP + protein N-phospho-L-histidine.</text>
        <dbReference type="EC" id="2.7.13.3"/>
    </reaction>
</comment>
<dbReference type="PROSITE" id="PS01124">
    <property type="entry name" value="HTH_ARAC_FAMILY_2"/>
    <property type="match status" value="1"/>
</dbReference>
<dbReference type="Pfam" id="PF13377">
    <property type="entry name" value="Peripla_BP_3"/>
    <property type="match status" value="1"/>
</dbReference>
<evidence type="ECO:0000259" key="10">
    <source>
        <dbReference type="PROSITE" id="PS01124"/>
    </source>
</evidence>
<comment type="subcellular location">
    <subcellularLocation>
        <location evidence="2">Cell membrane</location>
    </subcellularLocation>
</comment>
<keyword evidence="7" id="KW-0804">Transcription</keyword>
<evidence type="ECO:0000313" key="14">
    <source>
        <dbReference type="Proteomes" id="UP001551584"/>
    </source>
</evidence>
<keyword evidence="4" id="KW-0418">Kinase</keyword>
<keyword evidence="6" id="KW-0238">DNA-binding</keyword>
<feature type="compositionally biased region" description="Low complexity" evidence="9">
    <location>
        <begin position="713"/>
        <end position="728"/>
    </location>
</feature>
<comment type="caution">
    <text evidence="8">Lacks conserved residue(s) required for the propagation of feature annotation.</text>
</comment>
<dbReference type="EMBL" id="JBEZNA010000059">
    <property type="protein sequence ID" value="MEU9579924.1"/>
    <property type="molecule type" value="Genomic_DNA"/>
</dbReference>
<evidence type="ECO:0000259" key="12">
    <source>
        <dbReference type="PROSITE" id="PS50110"/>
    </source>
</evidence>
<dbReference type="Gene3D" id="3.30.565.10">
    <property type="entry name" value="Histidine kinase-like ATPase, C-terminal domain"/>
    <property type="match status" value="1"/>
</dbReference>
<evidence type="ECO:0000256" key="2">
    <source>
        <dbReference type="ARBA" id="ARBA00004236"/>
    </source>
</evidence>
<feature type="domain" description="HTH araC/xylS-type" evidence="10">
    <location>
        <begin position="1149"/>
        <end position="1247"/>
    </location>
</feature>
<organism evidence="13 14">
    <name type="scientific">Streptomyces chilikensis</name>
    <dbReference type="NCBI Taxonomy" id="1194079"/>
    <lineage>
        <taxon>Bacteria</taxon>
        <taxon>Bacillati</taxon>
        <taxon>Actinomycetota</taxon>
        <taxon>Actinomycetes</taxon>
        <taxon>Kitasatosporales</taxon>
        <taxon>Streptomycetaceae</taxon>
        <taxon>Streptomyces</taxon>
    </lineage>
</organism>
<dbReference type="Gene3D" id="1.10.10.60">
    <property type="entry name" value="Homeodomain-like"/>
    <property type="match status" value="2"/>
</dbReference>
<feature type="region of interest" description="Disordered" evidence="9">
    <location>
        <begin position="843"/>
        <end position="928"/>
    </location>
</feature>
<dbReference type="InterPro" id="IPR005467">
    <property type="entry name" value="His_kinase_dom"/>
</dbReference>
<name>A0ABV3EUX0_9ACTN</name>
<evidence type="ECO:0000256" key="5">
    <source>
        <dbReference type="ARBA" id="ARBA00023015"/>
    </source>
</evidence>
<dbReference type="PROSITE" id="PS50109">
    <property type="entry name" value="HIS_KIN"/>
    <property type="match status" value="1"/>
</dbReference>
<dbReference type="PROSITE" id="PS00041">
    <property type="entry name" value="HTH_ARAC_FAMILY_1"/>
    <property type="match status" value="1"/>
</dbReference>
<dbReference type="InterPro" id="IPR046335">
    <property type="entry name" value="LacI/GalR-like_sensor"/>
</dbReference>
<dbReference type="InterPro" id="IPR009057">
    <property type="entry name" value="Homeodomain-like_sf"/>
</dbReference>
<dbReference type="SUPFAM" id="SSF47384">
    <property type="entry name" value="Homodimeric domain of signal transducing histidine kinase"/>
    <property type="match status" value="1"/>
</dbReference>
<dbReference type="PROSITE" id="PS50110">
    <property type="entry name" value="RESPONSE_REGULATORY"/>
    <property type="match status" value="1"/>
</dbReference>
<keyword evidence="5" id="KW-0805">Transcription regulation</keyword>
<dbReference type="Gene3D" id="1.10.287.130">
    <property type="match status" value="1"/>
</dbReference>
<dbReference type="InterPro" id="IPR018062">
    <property type="entry name" value="HTH_AraC-typ_CS"/>
</dbReference>
<dbReference type="SUPFAM" id="SSF53822">
    <property type="entry name" value="Periplasmic binding protein-like I"/>
    <property type="match status" value="1"/>
</dbReference>
<feature type="domain" description="Response regulatory" evidence="12">
    <location>
        <begin position="1011"/>
        <end position="1132"/>
    </location>
</feature>
<evidence type="ECO:0000256" key="7">
    <source>
        <dbReference type="ARBA" id="ARBA00023163"/>
    </source>
</evidence>
<dbReference type="InterPro" id="IPR001789">
    <property type="entry name" value="Sig_transdc_resp-reg_receiver"/>
</dbReference>
<dbReference type="SMART" id="SM00387">
    <property type="entry name" value="HATPase_c"/>
    <property type="match status" value="1"/>
</dbReference>
<sequence>MAEPGPLRTPAAPRRPALALVTDNIHLGVGATLWAGAVAAAERGDADLVALPGGALRPGSPRNALYDLISPDRLDGVVCWTSTLNLPAVGDRAQWLLRRLRRLPVVSLNQDLDGHEALLLDGYAGMREAVGHLVGDHGRRRPACVRGPLTNPVSLDRYRAYTHALARHRIPLDHALVTEAADFGGGAGARAMRVLLDIRRLRPGRDFDAVVACSDVLAADALRCLTERGVRVPEDVAVVGFNDSVEARLADPPLTSVSLPFTELGALAVETLLARLRGTVPPVRTAVPGTLVTRRSCGCHSPLVVQGAGDDACPEPPKSPFADCPGGAAEELDAAFHADVSAASGERPPGAFLPLLEAVVARAVRDADDVRAWDAALLRARRLALPPLPDDARPRGERLLGQARLMVADKSRKLLEYARWADEQEARRLRELGTALTTAPDIDALTGALADRLPAMGVRGCRIVLYDDGAGTGTVRPVPAPQERAAGAAGAPAGGEPVAVAGALRYAPVPPPEEDRRFTLVAEPLHVGDERLGFALFDAGSRQGAATRGALYRALGDQVSAALKGIRLLDEVQRARDAAERASRLKTRLLDNATDELRTPVEEILRRTGTGTGTSTGPDRADHRRAGHGRHGPGRSGHAPHERDRGERDRADLLRTVHADASRLLGLIDDLLDLSRSEIDSLDLSRQLLDPRPLLAEAFAEVAGGRHGASRTAAGPPRGAARRGPGLPGLRLPRRLPAVCADPARLRQILVALLTAAAGPPGGPAGVALAAEVRPPVLRVRVRGPGLAVPREDAERLLEPFASAAPGARPGPAVARRLAVLHGGSVSLYDAPGGSGFRLELPLPTPADTPGPVPGLPDGPPRRTLYVASSAALDDTGAGETDAADGAGVPERGDRADRGGHARDADDARAPAPAPVPALGPPEAAGLARRHGWRIHRPHPDDDLAALPAARPPAAVAWDTADVHPHAWACVRALHDHPACRRTPFLLYGHVTGRDLDRALGALRPAALARPVVVADGSADERRRLRRLLAAALPGRAVRGAADGAAAAALLAGGPPCLLVVARDLPDMSGFDVVDRMCEAGGAGQPPVPVLVLGARGFTRDDLRRAEPHPALTMLGRGVLTDRELTGLLASLAARRPDAGALRGHRPVRSAVAYIEQHYRQPLSRRQIARAAGVSEHHLGRLFHRRLGLTLWDYLIRVRVNYAKERLRSGDESVQAVARAVGFQDRAYFSRVFRKVTGVAPHVFRDAS</sequence>
<dbReference type="SUPFAM" id="SSF46689">
    <property type="entry name" value="Homeodomain-like"/>
    <property type="match status" value="2"/>
</dbReference>
<evidence type="ECO:0000256" key="8">
    <source>
        <dbReference type="PROSITE-ProRule" id="PRU00169"/>
    </source>
</evidence>
<dbReference type="InterPro" id="IPR003594">
    <property type="entry name" value="HATPase_dom"/>
</dbReference>
<dbReference type="SUPFAM" id="SSF52172">
    <property type="entry name" value="CheY-like"/>
    <property type="match status" value="1"/>
</dbReference>
<dbReference type="InterPro" id="IPR036097">
    <property type="entry name" value="HisK_dim/P_sf"/>
</dbReference>
<dbReference type="PANTHER" id="PTHR30146">
    <property type="entry name" value="LACI-RELATED TRANSCRIPTIONAL REPRESSOR"/>
    <property type="match status" value="1"/>
</dbReference>
<comment type="caution">
    <text evidence="13">The sequence shown here is derived from an EMBL/GenBank/DDBJ whole genome shotgun (WGS) entry which is preliminary data.</text>
</comment>
<dbReference type="EC" id="2.7.13.3" evidence="3"/>
<keyword evidence="14" id="KW-1185">Reference proteome</keyword>
<feature type="region of interest" description="Disordered" evidence="9">
    <location>
        <begin position="706"/>
        <end position="728"/>
    </location>
</feature>
<dbReference type="Pfam" id="PF12833">
    <property type="entry name" value="HTH_18"/>
    <property type="match status" value="1"/>
</dbReference>
<reference evidence="13 14" key="1">
    <citation type="submission" date="2024-06" db="EMBL/GenBank/DDBJ databases">
        <title>The Natural Products Discovery Center: Release of the First 8490 Sequenced Strains for Exploring Actinobacteria Biosynthetic Diversity.</title>
        <authorList>
            <person name="Kalkreuter E."/>
            <person name="Kautsar S.A."/>
            <person name="Yang D."/>
            <person name="Bader C.D."/>
            <person name="Teijaro C.N."/>
            <person name="Fluegel L."/>
            <person name="Davis C.M."/>
            <person name="Simpson J.R."/>
            <person name="Lauterbach L."/>
            <person name="Steele A.D."/>
            <person name="Gui C."/>
            <person name="Meng S."/>
            <person name="Li G."/>
            <person name="Viehrig K."/>
            <person name="Ye F."/>
            <person name="Su P."/>
            <person name="Kiefer A.F."/>
            <person name="Nichols A."/>
            <person name="Cepeda A.J."/>
            <person name="Yan W."/>
            <person name="Fan B."/>
            <person name="Jiang Y."/>
            <person name="Adhikari A."/>
            <person name="Zheng C.-J."/>
            <person name="Schuster L."/>
            <person name="Cowan T.M."/>
            <person name="Smanski M.J."/>
            <person name="Chevrette M.G."/>
            <person name="De Carvalho L.P.S."/>
            <person name="Shen B."/>
        </authorList>
    </citation>
    <scope>NUCLEOTIDE SEQUENCE [LARGE SCALE GENOMIC DNA]</scope>
    <source>
        <strain evidence="13 14">NPDC048117</strain>
    </source>
</reference>
<feature type="domain" description="Histidine kinase" evidence="11">
    <location>
        <begin position="592"/>
        <end position="845"/>
    </location>
</feature>
<evidence type="ECO:0000256" key="6">
    <source>
        <dbReference type="ARBA" id="ARBA00023125"/>
    </source>
</evidence>
<dbReference type="Proteomes" id="UP001551584">
    <property type="component" value="Unassembled WGS sequence"/>
</dbReference>
<evidence type="ECO:0000256" key="4">
    <source>
        <dbReference type="ARBA" id="ARBA00022777"/>
    </source>
</evidence>
<dbReference type="InterPro" id="IPR036890">
    <property type="entry name" value="HATPase_C_sf"/>
</dbReference>
<dbReference type="InterPro" id="IPR018060">
    <property type="entry name" value="HTH_AraC"/>
</dbReference>
<dbReference type="CDD" id="cd06267">
    <property type="entry name" value="PBP1_LacI_sugar_binding-like"/>
    <property type="match status" value="1"/>
</dbReference>
<dbReference type="InterPro" id="IPR011006">
    <property type="entry name" value="CheY-like_superfamily"/>
</dbReference>
<protein>
    <recommendedName>
        <fullName evidence="3">histidine kinase</fullName>
        <ecNumber evidence="3">2.7.13.3</ecNumber>
    </recommendedName>
</protein>
<dbReference type="PANTHER" id="PTHR30146:SF109">
    <property type="entry name" value="HTH-TYPE TRANSCRIPTIONAL REGULATOR GALS"/>
    <property type="match status" value="1"/>
</dbReference>